<keyword evidence="4" id="KW-1185">Reference proteome</keyword>
<sequence>MMKEIIVTEGIAEEEMMLFPSLKTLRLEGLPKLTRFCHRNCSLFPSLTKLALVKCPLLETFISSPTIGDTSHVTTSKKRENAYKSPLFDAKVAFPCLEELTIIGLENLRIIWHHQPPAASFPKLKSLAIGHCGELLTVGSSDILGKLCKSLEVLKVIACRSVEMIFDLGEVYIEKSHGAQDTMWNKDSRDILSFQNLQSVRAVGHPNLQNMFPAPVAMGFQQLEEFGSVNRGIETERVVAFEGEEAARRFVFSCLSTLYLWDLPRLKCFYPGKHVTEWPVLKKFRGYHFEGIKEKNVESLDAFPVQLPLFTLEEVCVCL</sequence>
<dbReference type="PANTHER" id="PTHR33463:SF209">
    <property type="entry name" value="DISEASE RESISTANCE PROTEIN RPS2-LIKE"/>
    <property type="match status" value="1"/>
</dbReference>
<evidence type="ECO:0000313" key="3">
    <source>
        <dbReference type="EMBL" id="GKV49258.1"/>
    </source>
</evidence>
<dbReference type="AlphaFoldDB" id="A0AAV5MIE5"/>
<gene>
    <name evidence="3" type="ORF">SLEP1_g56021</name>
</gene>
<dbReference type="SUPFAM" id="SSF52047">
    <property type="entry name" value="RNI-like"/>
    <property type="match status" value="1"/>
</dbReference>
<dbReference type="Gene3D" id="3.80.10.10">
    <property type="entry name" value="Ribonuclease Inhibitor"/>
    <property type="match status" value="1"/>
</dbReference>
<evidence type="ECO:0000256" key="1">
    <source>
        <dbReference type="ARBA" id="ARBA00022821"/>
    </source>
</evidence>
<dbReference type="Pfam" id="PF23247">
    <property type="entry name" value="LRR_RPS2"/>
    <property type="match status" value="2"/>
</dbReference>
<proteinExistence type="predicted"/>
<evidence type="ECO:0000313" key="4">
    <source>
        <dbReference type="Proteomes" id="UP001054252"/>
    </source>
</evidence>
<keyword evidence="1" id="KW-0611">Plant defense</keyword>
<dbReference type="EMBL" id="BPVZ01000292">
    <property type="protein sequence ID" value="GKV49258.1"/>
    <property type="molecule type" value="Genomic_DNA"/>
</dbReference>
<name>A0AAV5MIE5_9ROSI</name>
<accession>A0AAV5MIE5</accession>
<dbReference type="PANTHER" id="PTHR33463">
    <property type="entry name" value="NB-ARC DOMAIN-CONTAINING PROTEIN-RELATED"/>
    <property type="match status" value="1"/>
</dbReference>
<feature type="domain" description="Disease resistance protein At4g27190-like leucine-rich repeats" evidence="2">
    <location>
        <begin position="98"/>
        <end position="170"/>
    </location>
</feature>
<comment type="caution">
    <text evidence="3">The sequence shown here is derived from an EMBL/GenBank/DDBJ whole genome shotgun (WGS) entry which is preliminary data.</text>
</comment>
<evidence type="ECO:0000259" key="2">
    <source>
        <dbReference type="Pfam" id="PF23247"/>
    </source>
</evidence>
<dbReference type="InterPro" id="IPR032675">
    <property type="entry name" value="LRR_dom_sf"/>
</dbReference>
<dbReference type="InterPro" id="IPR057135">
    <property type="entry name" value="At4g27190-like_LRR"/>
</dbReference>
<protein>
    <recommendedName>
        <fullName evidence="2">Disease resistance protein At4g27190-like leucine-rich repeats domain-containing protein</fullName>
    </recommendedName>
</protein>
<organism evidence="3 4">
    <name type="scientific">Rubroshorea leprosula</name>
    <dbReference type="NCBI Taxonomy" id="152421"/>
    <lineage>
        <taxon>Eukaryota</taxon>
        <taxon>Viridiplantae</taxon>
        <taxon>Streptophyta</taxon>
        <taxon>Embryophyta</taxon>
        <taxon>Tracheophyta</taxon>
        <taxon>Spermatophyta</taxon>
        <taxon>Magnoliopsida</taxon>
        <taxon>eudicotyledons</taxon>
        <taxon>Gunneridae</taxon>
        <taxon>Pentapetalae</taxon>
        <taxon>rosids</taxon>
        <taxon>malvids</taxon>
        <taxon>Malvales</taxon>
        <taxon>Dipterocarpaceae</taxon>
        <taxon>Rubroshorea</taxon>
    </lineage>
</organism>
<dbReference type="Proteomes" id="UP001054252">
    <property type="component" value="Unassembled WGS sequence"/>
</dbReference>
<feature type="domain" description="Disease resistance protein At4g27190-like leucine-rich repeats" evidence="2">
    <location>
        <begin position="183"/>
        <end position="226"/>
    </location>
</feature>
<reference evidence="3 4" key="1">
    <citation type="journal article" date="2021" name="Commun. Biol.">
        <title>The genome of Shorea leprosula (Dipterocarpaceae) highlights the ecological relevance of drought in aseasonal tropical rainforests.</title>
        <authorList>
            <person name="Ng K.K.S."/>
            <person name="Kobayashi M.J."/>
            <person name="Fawcett J.A."/>
            <person name="Hatakeyama M."/>
            <person name="Paape T."/>
            <person name="Ng C.H."/>
            <person name="Ang C.C."/>
            <person name="Tnah L.H."/>
            <person name="Lee C.T."/>
            <person name="Nishiyama T."/>
            <person name="Sese J."/>
            <person name="O'Brien M.J."/>
            <person name="Copetti D."/>
            <person name="Mohd Noor M.I."/>
            <person name="Ong R.C."/>
            <person name="Putra M."/>
            <person name="Sireger I.Z."/>
            <person name="Indrioko S."/>
            <person name="Kosugi Y."/>
            <person name="Izuno A."/>
            <person name="Isagi Y."/>
            <person name="Lee S.L."/>
            <person name="Shimizu K.K."/>
        </authorList>
    </citation>
    <scope>NUCLEOTIDE SEQUENCE [LARGE SCALE GENOMIC DNA]</scope>
    <source>
        <strain evidence="3">214</strain>
    </source>
</reference>
<dbReference type="InterPro" id="IPR050905">
    <property type="entry name" value="Plant_NBS-LRR"/>
</dbReference>